<dbReference type="RefSeq" id="WP_038445532.1">
    <property type="nucleotide sequence ID" value="NZ_CP008896.1"/>
</dbReference>
<organism evidence="2 3">
    <name type="scientific">Pseudomonas fluorescens</name>
    <dbReference type="NCBI Taxonomy" id="294"/>
    <lineage>
        <taxon>Bacteria</taxon>
        <taxon>Pseudomonadati</taxon>
        <taxon>Pseudomonadota</taxon>
        <taxon>Gammaproteobacteria</taxon>
        <taxon>Pseudomonadales</taxon>
        <taxon>Pseudomonadaceae</taxon>
        <taxon>Pseudomonas</taxon>
    </lineage>
</organism>
<accession>A0A379I6B9</accession>
<name>A0A379I6B9_PSEFL</name>
<dbReference type="SUPFAM" id="SSF56112">
    <property type="entry name" value="Protein kinase-like (PK-like)"/>
    <property type="match status" value="1"/>
</dbReference>
<evidence type="ECO:0000313" key="3">
    <source>
        <dbReference type="Proteomes" id="UP000255125"/>
    </source>
</evidence>
<dbReference type="InterPro" id="IPR011009">
    <property type="entry name" value="Kinase-like_dom_sf"/>
</dbReference>
<dbReference type="InterPro" id="IPR002575">
    <property type="entry name" value="Aminoglycoside_PTrfase"/>
</dbReference>
<dbReference type="AlphaFoldDB" id="A0A379I6B9"/>
<evidence type="ECO:0000259" key="1">
    <source>
        <dbReference type="Pfam" id="PF01636"/>
    </source>
</evidence>
<proteinExistence type="predicted"/>
<dbReference type="OrthoDB" id="8534453at2"/>
<feature type="domain" description="Aminoglycoside phosphotransferase" evidence="1">
    <location>
        <begin position="19"/>
        <end position="125"/>
    </location>
</feature>
<dbReference type="KEGG" id="pfn:HZ99_20470"/>
<evidence type="ECO:0000313" key="2">
    <source>
        <dbReference type="EMBL" id="SUD27824.1"/>
    </source>
</evidence>
<reference evidence="2 3" key="1">
    <citation type="submission" date="2018-06" db="EMBL/GenBank/DDBJ databases">
        <authorList>
            <consortium name="Pathogen Informatics"/>
            <person name="Doyle S."/>
        </authorList>
    </citation>
    <scope>NUCLEOTIDE SEQUENCE [LARGE SCALE GENOMIC DNA]</scope>
    <source>
        <strain evidence="2 3">NCTC10392</strain>
    </source>
</reference>
<dbReference type="EMBL" id="UGUS01000002">
    <property type="protein sequence ID" value="SUD27824.1"/>
    <property type="molecule type" value="Genomic_DNA"/>
</dbReference>
<gene>
    <name evidence="2" type="ORF">NCTC10392_00540</name>
</gene>
<protein>
    <submittedName>
        <fullName evidence="2">Toluene tolerance protein</fullName>
    </submittedName>
</protein>
<dbReference type="Proteomes" id="UP000255125">
    <property type="component" value="Unassembled WGS sequence"/>
</dbReference>
<sequence length="218" mass="24740">MQVIDHNTYEALRAGAQVLEADGSGDKVLRLTDGCMLKLFRRKRLLSSALFYPYAQRFANNTRALQQRGIPCPRIIAVYRIPSIARDAVYYSPLAGETIRQLKLAKQDADALRGRLGYFIAQLHEKGVYFRSLHFGNVVLTPENTLGLIDIADLSCQSAPLSQSKRLRNFSHLRRYQEDRQWLLGDDAGQAFFEGYRQGLPTGSQQAPLIERLRQLLD</sequence>
<dbReference type="Pfam" id="PF01636">
    <property type="entry name" value="APH"/>
    <property type="match status" value="1"/>
</dbReference>